<comment type="caution">
    <text evidence="2">The sequence shown here is derived from an EMBL/GenBank/DDBJ whole genome shotgun (WGS) entry which is preliminary data.</text>
</comment>
<gene>
    <name evidence="2" type="ORF">VB854_30855</name>
</gene>
<reference evidence="2 3" key="1">
    <citation type="submission" date="2023-12" db="EMBL/GenBank/DDBJ databases">
        <title>Baltic Sea Cyanobacteria.</title>
        <authorList>
            <person name="Delbaje E."/>
            <person name="Fewer D.P."/>
            <person name="Shishido T.K."/>
        </authorList>
    </citation>
    <scope>NUCLEOTIDE SEQUENCE [LARGE SCALE GENOMIC DNA]</scope>
    <source>
        <strain evidence="2 3">CCNP 1315</strain>
    </source>
</reference>
<sequence>MMKSVLLSLIVLFISQNAFAQTKPTCACCTESHQLFDFWVGNWVVSDTLGKQIGESIIEKLEDDCVISEQWKSSGGYTGRSYNYYDAADSSWNQVWLDHQGANLILKGKGSKNKMVLRSKLSKDPKGNEVYNQITWTKESDGSVIQIWDVLNVKEKPIQRLFKGIYRKSAK</sequence>
<evidence type="ECO:0008006" key="4">
    <source>
        <dbReference type="Google" id="ProtNLM"/>
    </source>
</evidence>
<organism evidence="2 3">
    <name type="scientific">Limnoraphis robusta CCNP1315</name>
    <dbReference type="NCBI Taxonomy" id="3110306"/>
    <lineage>
        <taxon>Bacteria</taxon>
        <taxon>Bacillati</taxon>
        <taxon>Cyanobacteriota</taxon>
        <taxon>Cyanophyceae</taxon>
        <taxon>Oscillatoriophycideae</taxon>
        <taxon>Oscillatoriales</taxon>
        <taxon>Sirenicapillariaceae</taxon>
        <taxon>Limnoraphis</taxon>
    </lineage>
</organism>
<evidence type="ECO:0000313" key="3">
    <source>
        <dbReference type="Proteomes" id="UP001301728"/>
    </source>
</evidence>
<dbReference type="EMBL" id="JAYGHT010000218">
    <property type="protein sequence ID" value="MEA5523338.1"/>
    <property type="molecule type" value="Genomic_DNA"/>
</dbReference>
<evidence type="ECO:0000313" key="2">
    <source>
        <dbReference type="EMBL" id="MEA5523338.1"/>
    </source>
</evidence>
<feature type="chain" id="PRO_5047180633" description="DUF1579 domain-containing protein" evidence="1">
    <location>
        <begin position="21"/>
        <end position="171"/>
    </location>
</feature>
<keyword evidence="3" id="KW-1185">Reference proteome</keyword>
<accession>A0ABU5U9M7</accession>
<dbReference type="Proteomes" id="UP001301728">
    <property type="component" value="Unassembled WGS sequence"/>
</dbReference>
<protein>
    <recommendedName>
        <fullName evidence="4">DUF1579 domain-containing protein</fullName>
    </recommendedName>
</protein>
<proteinExistence type="predicted"/>
<dbReference type="RefSeq" id="WP_323307050.1">
    <property type="nucleotide sequence ID" value="NZ_JAYGHT010000218.1"/>
</dbReference>
<name>A0ABU5U9M7_9CYAN</name>
<keyword evidence="1" id="KW-0732">Signal</keyword>
<feature type="signal peptide" evidence="1">
    <location>
        <begin position="1"/>
        <end position="20"/>
    </location>
</feature>
<evidence type="ECO:0000256" key="1">
    <source>
        <dbReference type="SAM" id="SignalP"/>
    </source>
</evidence>